<dbReference type="EMBL" id="GGFL01009369">
    <property type="protein sequence ID" value="MBW73547.1"/>
    <property type="molecule type" value="Transcribed_RNA"/>
</dbReference>
<evidence type="ECO:0000313" key="2">
    <source>
        <dbReference type="EMBL" id="MBW73547.1"/>
    </source>
</evidence>
<keyword evidence="1" id="KW-0732">Signal</keyword>
<name>A0A2M4D7N5_ANODA</name>
<protein>
    <submittedName>
        <fullName evidence="2">Putative secreted protein</fullName>
    </submittedName>
</protein>
<evidence type="ECO:0000256" key="1">
    <source>
        <dbReference type="SAM" id="SignalP"/>
    </source>
</evidence>
<sequence>MRRRCRLGVGVLLLSFVFTFPLTIATPPGTITFSFTHPALSRSLRVCVCVRWPCVHDRRADPLPKPHMIASACAPPSSAGSISV</sequence>
<accession>A0A2M4D7N5</accession>
<feature type="signal peptide" evidence="1">
    <location>
        <begin position="1"/>
        <end position="25"/>
    </location>
</feature>
<proteinExistence type="predicted"/>
<reference evidence="2" key="1">
    <citation type="submission" date="2018-01" db="EMBL/GenBank/DDBJ databases">
        <title>An insight into the sialome of Amazonian anophelines.</title>
        <authorList>
            <person name="Ribeiro J.M."/>
            <person name="Scarpassa V."/>
            <person name="Calvo E."/>
        </authorList>
    </citation>
    <scope>NUCLEOTIDE SEQUENCE</scope>
</reference>
<dbReference type="AlphaFoldDB" id="A0A2M4D7N5"/>
<feature type="chain" id="PRO_5014999192" evidence="1">
    <location>
        <begin position="26"/>
        <end position="84"/>
    </location>
</feature>
<organism evidence="2">
    <name type="scientific">Anopheles darlingi</name>
    <name type="common">Mosquito</name>
    <dbReference type="NCBI Taxonomy" id="43151"/>
    <lineage>
        <taxon>Eukaryota</taxon>
        <taxon>Metazoa</taxon>
        <taxon>Ecdysozoa</taxon>
        <taxon>Arthropoda</taxon>
        <taxon>Hexapoda</taxon>
        <taxon>Insecta</taxon>
        <taxon>Pterygota</taxon>
        <taxon>Neoptera</taxon>
        <taxon>Endopterygota</taxon>
        <taxon>Diptera</taxon>
        <taxon>Nematocera</taxon>
        <taxon>Culicoidea</taxon>
        <taxon>Culicidae</taxon>
        <taxon>Anophelinae</taxon>
        <taxon>Anopheles</taxon>
    </lineage>
</organism>